<dbReference type="AlphaFoldDB" id="A0A9N9KM25"/>
<name>A0A9N9KM25_9GLOM</name>
<evidence type="ECO:0000313" key="1">
    <source>
        <dbReference type="EMBL" id="CAG8839733.1"/>
    </source>
</evidence>
<feature type="non-terminal residue" evidence="1">
    <location>
        <position position="1"/>
    </location>
</feature>
<proteinExistence type="predicted"/>
<protein>
    <submittedName>
        <fullName evidence="1">3140_t:CDS:1</fullName>
    </submittedName>
</protein>
<evidence type="ECO:0000313" key="2">
    <source>
        <dbReference type="Proteomes" id="UP000789759"/>
    </source>
</evidence>
<organism evidence="1 2">
    <name type="scientific">Cetraspora pellucida</name>
    <dbReference type="NCBI Taxonomy" id="1433469"/>
    <lineage>
        <taxon>Eukaryota</taxon>
        <taxon>Fungi</taxon>
        <taxon>Fungi incertae sedis</taxon>
        <taxon>Mucoromycota</taxon>
        <taxon>Glomeromycotina</taxon>
        <taxon>Glomeromycetes</taxon>
        <taxon>Diversisporales</taxon>
        <taxon>Gigasporaceae</taxon>
        <taxon>Cetraspora</taxon>
    </lineage>
</organism>
<comment type="caution">
    <text evidence="1">The sequence shown here is derived from an EMBL/GenBank/DDBJ whole genome shotgun (WGS) entry which is preliminary data.</text>
</comment>
<feature type="non-terminal residue" evidence="1">
    <location>
        <position position="72"/>
    </location>
</feature>
<dbReference type="OrthoDB" id="2401299at2759"/>
<sequence length="72" mass="8227">MSNIQKLQGVIEPNKNQFCIKLYRKTYVIPTYSKTLVAKDLLKIKQVLKGLHDSAQVSTDFSSLTNKNDLKK</sequence>
<accession>A0A9N9KM25</accession>
<keyword evidence="2" id="KW-1185">Reference proteome</keyword>
<dbReference type="EMBL" id="CAJVQA010088093">
    <property type="protein sequence ID" value="CAG8839733.1"/>
    <property type="molecule type" value="Genomic_DNA"/>
</dbReference>
<gene>
    <name evidence="1" type="ORF">CPELLU_LOCUS21910</name>
</gene>
<dbReference type="Proteomes" id="UP000789759">
    <property type="component" value="Unassembled WGS sequence"/>
</dbReference>
<reference evidence="1" key="1">
    <citation type="submission" date="2021-06" db="EMBL/GenBank/DDBJ databases">
        <authorList>
            <person name="Kallberg Y."/>
            <person name="Tangrot J."/>
            <person name="Rosling A."/>
        </authorList>
    </citation>
    <scope>NUCLEOTIDE SEQUENCE</scope>
    <source>
        <strain evidence="1">FL966</strain>
    </source>
</reference>